<reference evidence="2" key="1">
    <citation type="journal article" date="2023" name="Commun. Biol.">
        <title>Genome analysis of Parmales, the sister group of diatoms, reveals the evolutionary specialization of diatoms from phago-mixotrophs to photoautotrophs.</title>
        <authorList>
            <person name="Ban H."/>
            <person name="Sato S."/>
            <person name="Yoshikawa S."/>
            <person name="Yamada K."/>
            <person name="Nakamura Y."/>
            <person name="Ichinomiya M."/>
            <person name="Sato N."/>
            <person name="Blanc-Mathieu R."/>
            <person name="Endo H."/>
            <person name="Kuwata A."/>
            <person name="Ogata H."/>
        </authorList>
    </citation>
    <scope>NUCLEOTIDE SEQUENCE [LARGE SCALE GENOMIC DNA]</scope>
</reference>
<name>A0A9W7G7R5_9STRA</name>
<sequence length="364" mass="42247">QKSFSGYLWSTKDSHRDLIYHLHNHLLTISNGSIGLITYTQDATVVSPFHGIYPWQIDDSIRTPSREVLRRCIGPTGCIDSPNLVTLPNYSSANQQHCRSTCMWTRKAINTNKNAVMVRKRLCFYPPDLLARFKYHSLRDGFFINTTLQVGMSHGWDIYGSMRISCYLGDWAYLTDPNKFYDNEGMISRHVNMTAVSRGDTRNMYRKEREFTPAYCHQLPKEPMFYDDEDFWEKQVKLTRDFLRRVVWCAIEHSSKNHNRPQDWSGVHGRTHLNKEASIDAALAYFVFKQENGGRTTSVLADHQLFHANRAAFAAAADLHFTRTLYPQHVHTKMDYLVQVHELVCLPIISWEGSPNYPLMYDPP</sequence>
<dbReference type="AlphaFoldDB" id="A0A9W7G7R5"/>
<protein>
    <submittedName>
        <fullName evidence="1">Uncharacterized protein</fullName>
    </submittedName>
</protein>
<dbReference type="Proteomes" id="UP001165065">
    <property type="component" value="Unassembled WGS sequence"/>
</dbReference>
<keyword evidence="2" id="KW-1185">Reference proteome</keyword>
<evidence type="ECO:0000313" key="1">
    <source>
        <dbReference type="EMBL" id="GMI38787.1"/>
    </source>
</evidence>
<organism evidence="1 2">
    <name type="scientific">Triparma columacea</name>
    <dbReference type="NCBI Taxonomy" id="722753"/>
    <lineage>
        <taxon>Eukaryota</taxon>
        <taxon>Sar</taxon>
        <taxon>Stramenopiles</taxon>
        <taxon>Ochrophyta</taxon>
        <taxon>Bolidophyceae</taxon>
        <taxon>Parmales</taxon>
        <taxon>Triparmaceae</taxon>
        <taxon>Triparma</taxon>
    </lineage>
</organism>
<proteinExistence type="predicted"/>
<gene>
    <name evidence="1" type="ORF">TrCOL_g5705</name>
</gene>
<evidence type="ECO:0000313" key="2">
    <source>
        <dbReference type="Proteomes" id="UP001165065"/>
    </source>
</evidence>
<comment type="caution">
    <text evidence="1">The sequence shown here is derived from an EMBL/GenBank/DDBJ whole genome shotgun (WGS) entry which is preliminary data.</text>
</comment>
<feature type="non-terminal residue" evidence="1">
    <location>
        <position position="1"/>
    </location>
</feature>
<dbReference type="EMBL" id="BRYA01001093">
    <property type="protein sequence ID" value="GMI38787.1"/>
    <property type="molecule type" value="Genomic_DNA"/>
</dbReference>
<accession>A0A9W7G7R5</accession>